<name>A0ABQ8X0J8_9EUKA</name>
<feature type="compositionally biased region" description="Acidic residues" evidence="1">
    <location>
        <begin position="229"/>
        <end position="238"/>
    </location>
</feature>
<feature type="region of interest" description="Disordered" evidence="1">
    <location>
        <begin position="1"/>
        <end position="177"/>
    </location>
</feature>
<organism evidence="2 3">
    <name type="scientific">Anaeramoeba flamelloides</name>
    <dbReference type="NCBI Taxonomy" id="1746091"/>
    <lineage>
        <taxon>Eukaryota</taxon>
        <taxon>Metamonada</taxon>
        <taxon>Anaeramoebidae</taxon>
        <taxon>Anaeramoeba</taxon>
    </lineage>
</organism>
<accession>A0ABQ8X0J8</accession>
<feature type="compositionally biased region" description="Basic residues" evidence="1">
    <location>
        <begin position="154"/>
        <end position="164"/>
    </location>
</feature>
<feature type="compositionally biased region" description="Low complexity" evidence="1">
    <location>
        <begin position="514"/>
        <end position="524"/>
    </location>
</feature>
<feature type="compositionally biased region" description="Basic residues" evidence="1">
    <location>
        <begin position="539"/>
        <end position="548"/>
    </location>
</feature>
<sequence>MSSSENKKSSSSNEETQPPPSDSGETSKSTLYSSDEEGSNQSQNSNSSEKEESNHEIKKSSSERESQSESGSVSDIKIQENDPNSGSGGSNSNSRSNKKVETITKSNSESSSERNLNLNKQGTTSEESSDEQNENKFSIQALDGSDQEVDGNKEKKKQKKKKKNQQQSRERNRPISNYYLKDSFYQVTKEGNMNLHAQNSVIDLVKRYINKIKKEKRKEKEKEKKKEEDKEEEEEEEEQKEREREKEKENLKNQKIKSNGTNGLSSKLPLESEFELLIFLNIYTNWKGIDLFLLNRSYSEIFKRFKKVYERGWYLARKWACLKTFQFKSEVDRVQKGQWSFCTVYFEKKEFVVVPKKNDETSFKARYGEINFYTSPEKKNLILIQNNETLDKLAIRLCSIELRCALLFLLLLYNSTKGKDYRIGKNPQVSHLDLDRIDITVLPLLKKPKKMQPDSYTFQKLKQEYTEYFEMARIRQKKKTQNLSKAFLQQQAFEIMGTTLNKNKKIAKQKTKIKTTTTTKNYKNLNHKSNKQNNDEKKKRNYRSTKSKQNKEKNKNFNNSFSMVSHKHSSQPLLESKRKTSISSLLDLRKTTKYRKNRGLSPIIGSSIDLLNIKDKESFEILQKKNYELFDKQKFSHIEWDFFSDFGPRRIYQKGIGVFFLYVLTKHLYPFDPGYIILEKDGLKVNSRKVKLKILFTLNFQVLALKHHNQLCKIQSRGKKKKLNNTIFLLATNNKNRDLIVRTINFFYRSWFKNLQKKKKN</sequence>
<feature type="compositionally biased region" description="Basic and acidic residues" evidence="1">
    <location>
        <begin position="48"/>
        <end position="67"/>
    </location>
</feature>
<comment type="caution">
    <text evidence="2">The sequence shown here is derived from an EMBL/GenBank/DDBJ whole genome shotgun (WGS) entry which is preliminary data.</text>
</comment>
<feature type="region of interest" description="Disordered" evidence="1">
    <location>
        <begin position="504"/>
        <end position="576"/>
    </location>
</feature>
<feature type="compositionally biased region" description="Basic and acidic residues" evidence="1">
    <location>
        <begin position="218"/>
        <end position="228"/>
    </location>
</feature>
<dbReference type="InterPro" id="IPR052824">
    <property type="entry name" value="m6A_RNA_Methylation_Regulator"/>
</dbReference>
<evidence type="ECO:0000313" key="2">
    <source>
        <dbReference type="EMBL" id="KAJ6226122.1"/>
    </source>
</evidence>
<evidence type="ECO:0000313" key="3">
    <source>
        <dbReference type="Proteomes" id="UP001150062"/>
    </source>
</evidence>
<reference evidence="2" key="1">
    <citation type="submission" date="2022-08" db="EMBL/GenBank/DDBJ databases">
        <title>Novel sulfate-reducing endosymbionts in the free-living metamonad Anaeramoeba.</title>
        <authorList>
            <person name="Jerlstrom-Hultqvist J."/>
            <person name="Cepicka I."/>
            <person name="Gallot-Lavallee L."/>
            <person name="Salas-Leiva D."/>
            <person name="Curtis B.A."/>
            <person name="Zahonova K."/>
            <person name="Pipaliya S."/>
            <person name="Dacks J."/>
            <person name="Roger A.J."/>
        </authorList>
    </citation>
    <scope>NUCLEOTIDE SEQUENCE</scope>
    <source>
        <strain evidence="2">Schooner1</strain>
    </source>
</reference>
<dbReference type="EMBL" id="JAOAOG010000346">
    <property type="protein sequence ID" value="KAJ6226122.1"/>
    <property type="molecule type" value="Genomic_DNA"/>
</dbReference>
<feature type="region of interest" description="Disordered" evidence="1">
    <location>
        <begin position="216"/>
        <end position="258"/>
    </location>
</feature>
<feature type="compositionally biased region" description="Basic residues" evidence="1">
    <location>
        <begin position="504"/>
        <end position="513"/>
    </location>
</feature>
<feature type="compositionally biased region" description="Polar residues" evidence="1">
    <location>
        <begin position="23"/>
        <end position="32"/>
    </location>
</feature>
<protein>
    <submittedName>
        <fullName evidence="2">Nnp-1 protein putative nuclear protein 1 nop52</fullName>
    </submittedName>
</protein>
<keyword evidence="3" id="KW-1185">Reference proteome</keyword>
<dbReference type="PANTHER" id="PTHR13585">
    <property type="entry name" value="CHASCON, ISOFORM D-RELATED"/>
    <property type="match status" value="1"/>
</dbReference>
<evidence type="ECO:0000256" key="1">
    <source>
        <dbReference type="SAM" id="MobiDB-lite"/>
    </source>
</evidence>
<feature type="compositionally biased region" description="Basic and acidic residues" evidence="1">
    <location>
        <begin position="239"/>
        <end position="252"/>
    </location>
</feature>
<feature type="compositionally biased region" description="Low complexity" evidence="1">
    <location>
        <begin position="106"/>
        <end position="119"/>
    </location>
</feature>
<gene>
    <name evidence="2" type="ORF">M0813_01091</name>
</gene>
<dbReference type="PANTHER" id="PTHR13585:SF19">
    <property type="entry name" value="ZINC FINGER CCCH DOMAIN-CONTAINING PROTEIN 13"/>
    <property type="match status" value="1"/>
</dbReference>
<proteinExistence type="predicted"/>
<dbReference type="Proteomes" id="UP001150062">
    <property type="component" value="Unassembled WGS sequence"/>
</dbReference>